<accession>A0A4Y5FEM2</accession>
<dbReference type="InterPro" id="IPR027417">
    <property type="entry name" value="P-loop_NTPase"/>
</dbReference>
<evidence type="ECO:0000256" key="1">
    <source>
        <dbReference type="SAM" id="MobiDB-lite"/>
    </source>
</evidence>
<feature type="domain" description="SF4 helicase" evidence="2">
    <location>
        <begin position="181"/>
        <end position="373"/>
    </location>
</feature>
<dbReference type="GO" id="GO:0005524">
    <property type="term" value="F:ATP binding"/>
    <property type="evidence" value="ECO:0007669"/>
    <property type="project" value="InterPro"/>
</dbReference>
<dbReference type="GO" id="GO:0003678">
    <property type="term" value="F:DNA helicase activity"/>
    <property type="evidence" value="ECO:0007669"/>
    <property type="project" value="InterPro"/>
</dbReference>
<keyword evidence="3" id="KW-0347">Helicase</keyword>
<dbReference type="GO" id="GO:0006260">
    <property type="term" value="P:DNA replication"/>
    <property type="evidence" value="ECO:0007669"/>
    <property type="project" value="InterPro"/>
</dbReference>
<dbReference type="Gene3D" id="3.40.50.300">
    <property type="entry name" value="P-loop containing nucleotide triphosphate hydrolases"/>
    <property type="match status" value="1"/>
</dbReference>
<evidence type="ECO:0000313" key="3">
    <source>
        <dbReference type="EMBL" id="QBJ03502.1"/>
    </source>
</evidence>
<organism evidence="3 4">
    <name type="scientific">Lactobacillus phage 521B</name>
    <dbReference type="NCBI Taxonomy" id="2510942"/>
    <lineage>
        <taxon>Viruses</taxon>
        <taxon>Duplodnaviria</taxon>
        <taxon>Heunggongvirae</taxon>
        <taxon>Uroviricota</taxon>
        <taxon>Caudoviricetes</taxon>
        <taxon>Herelleviridae</taxon>
        <taxon>Tybeckvirus</taxon>
        <taxon>Tybeckvirus tv521B</taxon>
    </lineage>
</organism>
<sequence length="493" mass="55955">MEETVKQVIYRSFMDNTYAKRISSLPLTEDYFSKEVIPIVKVINSHYRKEDTPISGEAINLDLEKSLSDNKNYSEEDIKEIMSKVSDISLLSTYKNYNNDQPIKENTDSWLRKKLAMNTLTRTLSNRSLDDKDTIDYLVNDLMDISSIGEDSEIIHAQDLVGEENVQPIHDTIEDSVKGSISLGIPELDAVMSGGLKRKELGMVVAKSGGGKTTFLLNLSCNLIADKRNVVYLELEENDGTMFAKGLSMLNRKNVKDLFTDNGEGLNEFAFNDLMKNIKKGSDLGRLGQFTLWTAESYTVTLSAIEKKLQKYYQDKGFYPDMLIIDYPELLKNDYINSGVREEHATEMLTHSIRDLAKKYNMISFIASQANRFAYSQVTIKEDGIEGAKAKINPTELSISVNHNAEERAAGFTRLYIMKARNRDENFPDDGIIRLKTDKSSGRLNSESAEEKKEHQKIIDEMGTAFDTNSAKTNNKMSYELTEEQLDKKRNKL</sequence>
<feature type="compositionally biased region" description="Polar residues" evidence="1">
    <location>
        <begin position="466"/>
        <end position="477"/>
    </location>
</feature>
<dbReference type="EMBL" id="MK504443">
    <property type="protein sequence ID" value="QBJ03502.1"/>
    <property type="molecule type" value="Genomic_DNA"/>
</dbReference>
<evidence type="ECO:0000313" key="4">
    <source>
        <dbReference type="Proteomes" id="UP000308874"/>
    </source>
</evidence>
<evidence type="ECO:0000259" key="2">
    <source>
        <dbReference type="Pfam" id="PF03796"/>
    </source>
</evidence>
<proteinExistence type="predicted"/>
<dbReference type="Pfam" id="PF03796">
    <property type="entry name" value="DnaB_C"/>
    <property type="match status" value="1"/>
</dbReference>
<keyword evidence="3" id="KW-0378">Hydrolase</keyword>
<dbReference type="Proteomes" id="UP000308874">
    <property type="component" value="Segment"/>
</dbReference>
<dbReference type="PANTHER" id="PTHR30153:SF2">
    <property type="entry name" value="REPLICATIVE DNA HELICASE"/>
    <property type="match status" value="1"/>
</dbReference>
<protein>
    <submittedName>
        <fullName evidence="3">Helicase/primase</fullName>
    </submittedName>
</protein>
<keyword evidence="4" id="KW-1185">Reference proteome</keyword>
<keyword evidence="3" id="KW-0067">ATP-binding</keyword>
<dbReference type="SUPFAM" id="SSF52540">
    <property type="entry name" value="P-loop containing nucleoside triphosphate hydrolases"/>
    <property type="match status" value="1"/>
</dbReference>
<keyword evidence="3" id="KW-0547">Nucleotide-binding</keyword>
<dbReference type="InterPro" id="IPR007694">
    <property type="entry name" value="DNA_helicase_DnaB-like_C"/>
</dbReference>
<gene>
    <name evidence="3" type="ORF">B521_0152</name>
</gene>
<feature type="region of interest" description="Disordered" evidence="1">
    <location>
        <begin position="462"/>
        <end position="493"/>
    </location>
</feature>
<reference evidence="3 4" key="1">
    <citation type="submission" date="2019-02" db="EMBL/GenBank/DDBJ databases">
        <title>Isolation of virulent Lactobacillus brevis phages.</title>
        <authorList>
            <person name="Feyereisen M."/>
            <person name="Mahony J."/>
            <person name="O'Sullivan T."/>
            <person name="van Sinderen D."/>
        </authorList>
    </citation>
    <scope>NUCLEOTIDE SEQUENCE [LARGE SCALE GENOMIC DNA]</scope>
</reference>
<name>A0A4Y5FEM2_9CAUD</name>
<dbReference type="PANTHER" id="PTHR30153">
    <property type="entry name" value="REPLICATIVE DNA HELICASE DNAB"/>
    <property type="match status" value="1"/>
</dbReference>